<comment type="catalytic activity">
    <reaction evidence="12">
        <text>Couples ATP hydrolysis with the unwinding of duplex DNA by translocating in the 3'-5' direction.</text>
        <dbReference type="EC" id="5.6.2.4"/>
    </reaction>
</comment>
<dbReference type="FunFam" id="3.40.1440.60:FF:000001">
    <property type="entry name" value="Primosomal protein N"/>
    <property type="match status" value="1"/>
</dbReference>
<dbReference type="InterPro" id="IPR041236">
    <property type="entry name" value="PriA_C"/>
</dbReference>
<gene>
    <name evidence="12 15" type="primary">priA</name>
    <name evidence="15" type="ORF">GCM10007895_27310</name>
</gene>
<feature type="domain" description="Helicase C-terminal" evidence="14">
    <location>
        <begin position="476"/>
        <end position="648"/>
    </location>
</feature>
<feature type="binding site" evidence="12">
    <location>
        <position position="441"/>
    </location>
    <ligand>
        <name>Zn(2+)</name>
        <dbReference type="ChEBI" id="CHEBI:29105"/>
        <label>1</label>
    </ligand>
</feature>
<comment type="similarity">
    <text evidence="12">Belongs to the helicase family. PriA subfamily.</text>
</comment>
<dbReference type="PANTHER" id="PTHR30580">
    <property type="entry name" value="PRIMOSOMAL PROTEIN N"/>
    <property type="match status" value="1"/>
</dbReference>
<evidence type="ECO:0000256" key="6">
    <source>
        <dbReference type="ARBA" id="ARBA00022806"/>
    </source>
</evidence>
<dbReference type="GO" id="GO:0006302">
    <property type="term" value="P:double-strand break repair"/>
    <property type="evidence" value="ECO:0007669"/>
    <property type="project" value="InterPro"/>
</dbReference>
<dbReference type="InterPro" id="IPR011545">
    <property type="entry name" value="DEAD/DEAH_box_helicase_dom"/>
</dbReference>
<comment type="function">
    <text evidence="12">Initiates the restart of stalled replication forks, which reloads the replicative helicase on sites other than the origin of replication. Recognizes and binds to abandoned replication forks and remodels them to uncover a helicase loading site. Promotes assembly of the primosome at these replication forks.</text>
</comment>
<feature type="binding site" evidence="12">
    <location>
        <position position="468"/>
    </location>
    <ligand>
        <name>Zn(2+)</name>
        <dbReference type="ChEBI" id="CHEBI:29105"/>
        <label>2</label>
    </ligand>
</feature>
<dbReference type="GO" id="GO:0043138">
    <property type="term" value="F:3'-5' DNA helicase activity"/>
    <property type="evidence" value="ECO:0007669"/>
    <property type="project" value="UniProtKB-EC"/>
</dbReference>
<keyword evidence="5 12" id="KW-0378">Hydrolase</keyword>
<comment type="cofactor">
    <cofactor evidence="12">
        <name>Zn(2+)</name>
        <dbReference type="ChEBI" id="CHEBI:29105"/>
    </cofactor>
    <text evidence="12">Binds 2 zinc ions per subunit.</text>
</comment>
<feature type="domain" description="Helicase ATP-binding" evidence="13">
    <location>
        <begin position="216"/>
        <end position="382"/>
    </location>
</feature>
<dbReference type="SMART" id="SM00487">
    <property type="entry name" value="DEXDc"/>
    <property type="match status" value="1"/>
</dbReference>
<evidence type="ECO:0000313" key="16">
    <source>
        <dbReference type="Proteomes" id="UP001161422"/>
    </source>
</evidence>
<keyword evidence="16" id="KW-1185">Reference proteome</keyword>
<dbReference type="InterPro" id="IPR042115">
    <property type="entry name" value="PriA_3primeBD_sf"/>
</dbReference>
<keyword evidence="8 12" id="KW-0067">ATP-binding</keyword>
<keyword evidence="10 12" id="KW-0413">Isomerase</keyword>
<evidence type="ECO:0000256" key="9">
    <source>
        <dbReference type="ARBA" id="ARBA00023125"/>
    </source>
</evidence>
<evidence type="ECO:0000256" key="3">
    <source>
        <dbReference type="ARBA" id="ARBA00022723"/>
    </source>
</evidence>
<dbReference type="Gene3D" id="3.40.50.300">
    <property type="entry name" value="P-loop containing nucleotide triphosphate hydrolases"/>
    <property type="match status" value="2"/>
</dbReference>
<keyword evidence="6 12" id="KW-0347">Helicase</keyword>
<dbReference type="Pfam" id="PF00270">
    <property type="entry name" value="DEAD"/>
    <property type="match status" value="1"/>
</dbReference>
<organism evidence="15 16">
    <name type="scientific">Paraferrimonas sedimenticola</name>
    <dbReference type="NCBI Taxonomy" id="375674"/>
    <lineage>
        <taxon>Bacteria</taxon>
        <taxon>Pseudomonadati</taxon>
        <taxon>Pseudomonadota</taxon>
        <taxon>Gammaproteobacteria</taxon>
        <taxon>Alteromonadales</taxon>
        <taxon>Ferrimonadaceae</taxon>
        <taxon>Paraferrimonas</taxon>
    </lineage>
</organism>
<feature type="binding site" evidence="12">
    <location>
        <position position="484"/>
    </location>
    <ligand>
        <name>Zn(2+)</name>
        <dbReference type="ChEBI" id="CHEBI:29105"/>
        <label>1</label>
    </ligand>
</feature>
<dbReference type="HAMAP" id="MF_00983">
    <property type="entry name" value="PriA"/>
    <property type="match status" value="1"/>
</dbReference>
<dbReference type="GO" id="GO:0003677">
    <property type="term" value="F:DNA binding"/>
    <property type="evidence" value="ECO:0007669"/>
    <property type="project" value="UniProtKB-UniRule"/>
</dbReference>
<evidence type="ECO:0000256" key="8">
    <source>
        <dbReference type="ARBA" id="ARBA00022840"/>
    </source>
</evidence>
<dbReference type="GO" id="GO:0006269">
    <property type="term" value="P:DNA replication, synthesis of primer"/>
    <property type="evidence" value="ECO:0007669"/>
    <property type="project" value="UniProtKB-KW"/>
</dbReference>
<feature type="binding site" evidence="12">
    <location>
        <position position="453"/>
    </location>
    <ligand>
        <name>Zn(2+)</name>
        <dbReference type="ChEBI" id="CHEBI:29105"/>
        <label>2</label>
    </ligand>
</feature>
<feature type="binding site" evidence="12">
    <location>
        <position position="444"/>
    </location>
    <ligand>
        <name>Zn(2+)</name>
        <dbReference type="ChEBI" id="CHEBI:29105"/>
        <label>1</label>
    </ligand>
</feature>
<proteinExistence type="inferred from homology"/>
<dbReference type="InterPro" id="IPR041222">
    <property type="entry name" value="PriA_3primeBD"/>
</dbReference>
<dbReference type="GO" id="GO:0016787">
    <property type="term" value="F:hydrolase activity"/>
    <property type="evidence" value="ECO:0007669"/>
    <property type="project" value="UniProtKB-KW"/>
</dbReference>
<dbReference type="NCBIfam" id="TIGR00595">
    <property type="entry name" value="priA"/>
    <property type="match status" value="1"/>
</dbReference>
<keyword evidence="7 12" id="KW-0862">Zinc</keyword>
<evidence type="ECO:0000256" key="10">
    <source>
        <dbReference type="ARBA" id="ARBA00023235"/>
    </source>
</evidence>
<dbReference type="SUPFAM" id="SSF52540">
    <property type="entry name" value="P-loop containing nucleoside triphosphate hydrolases"/>
    <property type="match status" value="2"/>
</dbReference>
<keyword evidence="9 12" id="KW-0238">DNA-binding</keyword>
<dbReference type="GO" id="GO:1990077">
    <property type="term" value="C:primosome complex"/>
    <property type="evidence" value="ECO:0007669"/>
    <property type="project" value="UniProtKB-UniRule"/>
</dbReference>
<comment type="catalytic activity">
    <reaction evidence="11 12">
        <text>ATP + H2O = ADP + phosphate + H(+)</text>
        <dbReference type="Rhea" id="RHEA:13065"/>
        <dbReference type="ChEBI" id="CHEBI:15377"/>
        <dbReference type="ChEBI" id="CHEBI:15378"/>
        <dbReference type="ChEBI" id="CHEBI:30616"/>
        <dbReference type="ChEBI" id="CHEBI:43474"/>
        <dbReference type="ChEBI" id="CHEBI:456216"/>
        <dbReference type="EC" id="5.6.2.4"/>
    </reaction>
</comment>
<dbReference type="Proteomes" id="UP001161422">
    <property type="component" value="Unassembled WGS sequence"/>
</dbReference>
<evidence type="ECO:0000259" key="14">
    <source>
        <dbReference type="PROSITE" id="PS51194"/>
    </source>
</evidence>
<keyword evidence="4 12" id="KW-0547">Nucleotide-binding</keyword>
<comment type="caution">
    <text evidence="15">The sequence shown here is derived from an EMBL/GenBank/DDBJ whole genome shotgun (WGS) entry which is preliminary data.</text>
</comment>
<dbReference type="PANTHER" id="PTHR30580:SF0">
    <property type="entry name" value="PRIMOSOMAL PROTEIN N"/>
    <property type="match status" value="1"/>
</dbReference>
<keyword evidence="2 12" id="KW-0235">DNA replication</keyword>
<dbReference type="InterPro" id="IPR005259">
    <property type="entry name" value="PriA"/>
</dbReference>
<dbReference type="NCBIfam" id="NF004067">
    <property type="entry name" value="PRK05580.1-4"/>
    <property type="match status" value="1"/>
</dbReference>
<dbReference type="Gene3D" id="3.40.1440.60">
    <property type="entry name" value="PriA, 3(prime) DNA-binding domain"/>
    <property type="match status" value="1"/>
</dbReference>
<dbReference type="RefSeq" id="WP_095504732.1">
    <property type="nucleotide sequence ID" value="NZ_BSNC01000006.1"/>
</dbReference>
<dbReference type="InterPro" id="IPR040498">
    <property type="entry name" value="PriA_CRR"/>
</dbReference>
<dbReference type="CDD" id="cd17929">
    <property type="entry name" value="DEXHc_priA"/>
    <property type="match status" value="1"/>
</dbReference>
<dbReference type="CDD" id="cd18804">
    <property type="entry name" value="SF2_C_priA"/>
    <property type="match status" value="1"/>
</dbReference>
<dbReference type="FunFam" id="3.40.50.300:FF:000489">
    <property type="entry name" value="Primosome assembly protein PriA"/>
    <property type="match status" value="1"/>
</dbReference>
<dbReference type="NCBIfam" id="NF004065">
    <property type="entry name" value="PRK05580.1-1"/>
    <property type="match status" value="1"/>
</dbReference>
<dbReference type="InterPro" id="IPR014001">
    <property type="entry name" value="Helicase_ATP-bd"/>
</dbReference>
<feature type="binding site" evidence="12">
    <location>
        <position position="450"/>
    </location>
    <ligand>
        <name>Zn(2+)</name>
        <dbReference type="ChEBI" id="CHEBI:29105"/>
        <label>2</label>
    </ligand>
</feature>
<keyword evidence="3 12" id="KW-0479">Metal-binding</keyword>
<feature type="binding site" evidence="12">
    <location>
        <position position="481"/>
    </location>
    <ligand>
        <name>Zn(2+)</name>
        <dbReference type="ChEBI" id="CHEBI:29105"/>
        <label>1</label>
    </ligand>
</feature>
<dbReference type="GO" id="GO:0008270">
    <property type="term" value="F:zinc ion binding"/>
    <property type="evidence" value="ECO:0007669"/>
    <property type="project" value="UniProtKB-UniRule"/>
</dbReference>
<evidence type="ECO:0000256" key="11">
    <source>
        <dbReference type="ARBA" id="ARBA00048988"/>
    </source>
</evidence>
<evidence type="ECO:0000259" key="13">
    <source>
        <dbReference type="PROSITE" id="PS51192"/>
    </source>
</evidence>
<dbReference type="PROSITE" id="PS51192">
    <property type="entry name" value="HELICASE_ATP_BIND_1"/>
    <property type="match status" value="1"/>
</dbReference>
<dbReference type="EC" id="5.6.2.4" evidence="12"/>
<reference evidence="15" key="2">
    <citation type="submission" date="2023-01" db="EMBL/GenBank/DDBJ databases">
        <title>Draft genome sequence of Paraferrimonas sedimenticola strain NBRC 101628.</title>
        <authorList>
            <person name="Sun Q."/>
            <person name="Mori K."/>
        </authorList>
    </citation>
    <scope>NUCLEOTIDE SEQUENCE</scope>
    <source>
        <strain evidence="15">NBRC 101628</strain>
    </source>
</reference>
<protein>
    <recommendedName>
        <fullName evidence="12">Replication restart protein PriA</fullName>
    </recommendedName>
    <alternativeName>
        <fullName evidence="12">ATP-dependent DNA helicase PriA</fullName>
        <ecNumber evidence="12">5.6.2.4</ecNumber>
    </alternativeName>
    <alternativeName>
        <fullName evidence="12">DNA 3'-5' helicase PriA</fullName>
    </alternativeName>
</protein>
<dbReference type="Pfam" id="PF18319">
    <property type="entry name" value="Zn_ribbon_PriA"/>
    <property type="match status" value="1"/>
</dbReference>
<dbReference type="PROSITE" id="PS51194">
    <property type="entry name" value="HELICASE_CTER"/>
    <property type="match status" value="1"/>
</dbReference>
<accession>A0AA37RYQ7</accession>
<evidence type="ECO:0000256" key="2">
    <source>
        <dbReference type="ARBA" id="ARBA00022705"/>
    </source>
</evidence>
<dbReference type="GO" id="GO:0005524">
    <property type="term" value="F:ATP binding"/>
    <property type="evidence" value="ECO:0007669"/>
    <property type="project" value="UniProtKB-UniRule"/>
</dbReference>
<dbReference type="Pfam" id="PF00271">
    <property type="entry name" value="Helicase_C"/>
    <property type="match status" value="1"/>
</dbReference>
<dbReference type="InterPro" id="IPR027417">
    <property type="entry name" value="P-loop_NTPase"/>
</dbReference>
<evidence type="ECO:0000256" key="7">
    <source>
        <dbReference type="ARBA" id="ARBA00022833"/>
    </source>
</evidence>
<dbReference type="AlphaFoldDB" id="A0AA37RYQ7"/>
<evidence type="ECO:0000256" key="12">
    <source>
        <dbReference type="HAMAP-Rule" id="MF_00983"/>
    </source>
</evidence>
<dbReference type="InterPro" id="IPR001650">
    <property type="entry name" value="Helicase_C-like"/>
</dbReference>
<dbReference type="SMART" id="SM00490">
    <property type="entry name" value="HELICc"/>
    <property type="match status" value="1"/>
</dbReference>
<reference evidence="15" key="1">
    <citation type="journal article" date="2014" name="Int. J. Syst. Evol. Microbiol.">
        <title>Complete genome sequence of Corynebacterium casei LMG S-19264T (=DSM 44701T), isolated from a smear-ripened cheese.</title>
        <authorList>
            <consortium name="US DOE Joint Genome Institute (JGI-PGF)"/>
            <person name="Walter F."/>
            <person name="Albersmeier A."/>
            <person name="Kalinowski J."/>
            <person name="Ruckert C."/>
        </authorList>
    </citation>
    <scope>NUCLEOTIDE SEQUENCE</scope>
    <source>
        <strain evidence="15">NBRC 101628</strain>
    </source>
</reference>
<dbReference type="GO" id="GO:0006270">
    <property type="term" value="P:DNA replication initiation"/>
    <property type="evidence" value="ECO:0007669"/>
    <property type="project" value="TreeGrafter"/>
</dbReference>
<sequence>MPETKPLYVEVALAVPLRQVFCYQVPAGQAPAVVGARVLVRFGPRTQVGLVTRLVDTPDFDVRKIKPYLKVLDAEPLFPESLLKLSQWAARYYFAPLGQMLTQALPVALRQDARAELASERFWQLTLQGQEFDLGELNRAKQQQALLRALSEREHSDDELGELGFSKAVIKALQDKQLIQADDKPYQPDLSWREQLQMGEEPLELNTEQAIAVAQVNQGSGFQPYLLEGVTGSGKTEVYLSLIQSQLEQGKQVLVLVPEIGLTPQTLARFQRRFKVPISVLHSALTPQQRLTAWLKARTGESAIIIGTRSALFTPMRWPGLIVLDEEHDLSFKQQDGVRYHARDLAVRRAHLEGVPVLLGSATPSLETLHNALNGRYQHLSLTQRAGNAKPPKNGVVDITHAQLEAGLSPALIERIEQKLKAGEQVLLFLNRRGYAPALMCHECGYLHECQRCDAFYTVHRANGEIHCHHCDDARPIPIQCANCSSTLLFGQGVGTEQLEEYLSQRFSDYPAVRIDRDSIRRKGELERRLEGIRSGKYRLLIGTQMLAKGHHFPDVTLVALLDVDGALFSADFRAPERLAQLITQVAGRAGRASKPGEVLLQTHQAQHPLIQGLLSQGYTELSRELLQERSAALLPPKQFMLQIQAEAHNSQDALNLLQFAAERLGHYQDMELLGPLPCAIERRAGKYRYQLLCQSQTRNQLQAIVEAELANIEASPYARKCRWNLDRDPQDLS</sequence>
<dbReference type="Pfam" id="PF18074">
    <property type="entry name" value="PriA_C"/>
    <property type="match status" value="1"/>
</dbReference>
<evidence type="ECO:0000313" key="15">
    <source>
        <dbReference type="EMBL" id="GLP97424.1"/>
    </source>
</evidence>
<dbReference type="GO" id="GO:0006310">
    <property type="term" value="P:DNA recombination"/>
    <property type="evidence" value="ECO:0007669"/>
    <property type="project" value="InterPro"/>
</dbReference>
<name>A0AA37RYQ7_9GAMM</name>
<dbReference type="Pfam" id="PF17764">
    <property type="entry name" value="PriA_3primeBD"/>
    <property type="match status" value="1"/>
</dbReference>
<dbReference type="EMBL" id="BSNC01000006">
    <property type="protein sequence ID" value="GLP97424.1"/>
    <property type="molecule type" value="Genomic_DNA"/>
</dbReference>
<keyword evidence="1 12" id="KW-0639">Primosome</keyword>
<evidence type="ECO:0000256" key="4">
    <source>
        <dbReference type="ARBA" id="ARBA00022741"/>
    </source>
</evidence>
<comment type="subunit">
    <text evidence="12">Component of the replication restart primosome.</text>
</comment>
<evidence type="ECO:0000256" key="1">
    <source>
        <dbReference type="ARBA" id="ARBA00022515"/>
    </source>
</evidence>
<evidence type="ECO:0000256" key="5">
    <source>
        <dbReference type="ARBA" id="ARBA00022801"/>
    </source>
</evidence>
<feature type="binding site" evidence="12">
    <location>
        <position position="471"/>
    </location>
    <ligand>
        <name>Zn(2+)</name>
        <dbReference type="ChEBI" id="CHEBI:29105"/>
        <label>2</label>
    </ligand>
</feature>